<feature type="compositionally biased region" description="Gly residues" evidence="6">
    <location>
        <begin position="364"/>
        <end position="382"/>
    </location>
</feature>
<keyword evidence="7" id="KW-1185">Reference proteome</keyword>
<name>A0AAF3FTL8_9BILA</name>
<proteinExistence type="inferred from homology"/>
<dbReference type="PANTHER" id="PTHR12161">
    <property type="entry name" value="IST1 FAMILY MEMBER"/>
    <property type="match status" value="1"/>
</dbReference>
<dbReference type="WBParaSite" id="MBELARI_LOCUS9572">
    <property type="protein sequence ID" value="MBELARI_LOCUS9572"/>
    <property type="gene ID" value="MBELARI_LOCUS9572"/>
</dbReference>
<dbReference type="Pfam" id="PF03398">
    <property type="entry name" value="Ist1"/>
    <property type="match status" value="1"/>
</dbReference>
<dbReference type="Proteomes" id="UP000887575">
    <property type="component" value="Unassembled WGS sequence"/>
</dbReference>
<dbReference type="AlphaFoldDB" id="A0AAF3FTL8"/>
<feature type="compositionally biased region" description="Pro residues" evidence="6">
    <location>
        <begin position="241"/>
        <end position="253"/>
    </location>
</feature>
<dbReference type="FunFam" id="1.20.1260.60:FF:000002">
    <property type="entry name" value="Vacuolar protein sorting-associated protein IST1"/>
    <property type="match status" value="1"/>
</dbReference>
<evidence type="ECO:0000313" key="7">
    <source>
        <dbReference type="Proteomes" id="UP000887575"/>
    </source>
</evidence>
<feature type="compositionally biased region" description="Low complexity" evidence="6">
    <location>
        <begin position="293"/>
        <end position="302"/>
    </location>
</feature>
<feature type="region of interest" description="Disordered" evidence="6">
    <location>
        <begin position="208"/>
        <end position="387"/>
    </location>
</feature>
<evidence type="ECO:0000256" key="5">
    <source>
        <dbReference type="ARBA" id="ARBA00046920"/>
    </source>
</evidence>
<evidence type="ECO:0000256" key="4">
    <source>
        <dbReference type="ARBA" id="ARBA00046124"/>
    </source>
</evidence>
<dbReference type="PANTHER" id="PTHR12161:SF5">
    <property type="entry name" value="IST1 HOMOLOG"/>
    <property type="match status" value="1"/>
</dbReference>
<evidence type="ECO:0000313" key="8">
    <source>
        <dbReference type="WBParaSite" id="MBELARI_LOCUS9572"/>
    </source>
</evidence>
<comment type="similarity">
    <text evidence="1">Belongs to the IST1 family.</text>
</comment>
<evidence type="ECO:0000256" key="3">
    <source>
        <dbReference type="ARBA" id="ARBA00032374"/>
    </source>
</evidence>
<feature type="compositionally biased region" description="Pro residues" evidence="6">
    <location>
        <begin position="303"/>
        <end position="317"/>
    </location>
</feature>
<dbReference type="InterPro" id="IPR005061">
    <property type="entry name" value="Ist1"/>
</dbReference>
<evidence type="ECO:0000256" key="1">
    <source>
        <dbReference type="ARBA" id="ARBA00005536"/>
    </source>
</evidence>
<evidence type="ECO:0000256" key="6">
    <source>
        <dbReference type="SAM" id="MobiDB-lite"/>
    </source>
</evidence>
<sequence length="400" mass="43301">MSISWGNNMPKLKTNLRLAINRMKMMGKKKTELGMKARTEIADYIQANKPDRARIRVEHIIREDYLVEAYELLEMYCDLLLARFGLIEQMTTVDDGIAEAVISILWAAPRITTDIPEFKVISDQLTHKYKKPFAEAARANQLEAPAKVSPKLIQKLDIAAPPKPLVERYLIEIASAAGIPFTPDPNVMREDEVSQAEKMLIKFHEQGGGGGVISQPHPHQQPPTTVPEGYYGWNFPQGGGHPPPGGAPPPPPYGGGGGNIYEVPSSTPKYDVPPGDDFNWNPQPNATPGIIQLPQIGPNGLPLNPPTGPPHAPPPAAYPFLSQRGSMVTPPSGPSAPPQTVRKPDGPPPNDFELNLNFPDVPSGGLGGNNKPGNEGGGGSGGNDLDFDELARRFDQLKKK</sequence>
<protein>
    <recommendedName>
        <fullName evidence="2">IST1 homolog</fullName>
    </recommendedName>
    <alternativeName>
        <fullName evidence="3">Charged multivesicular body protein 8</fullName>
    </alternativeName>
</protein>
<evidence type="ECO:0000256" key="2">
    <source>
        <dbReference type="ARBA" id="ARBA00014513"/>
    </source>
</evidence>
<dbReference type="GO" id="GO:0015031">
    <property type="term" value="P:protein transport"/>
    <property type="evidence" value="ECO:0007669"/>
    <property type="project" value="InterPro"/>
</dbReference>
<organism evidence="7 8">
    <name type="scientific">Mesorhabditis belari</name>
    <dbReference type="NCBI Taxonomy" id="2138241"/>
    <lineage>
        <taxon>Eukaryota</taxon>
        <taxon>Metazoa</taxon>
        <taxon>Ecdysozoa</taxon>
        <taxon>Nematoda</taxon>
        <taxon>Chromadorea</taxon>
        <taxon>Rhabditida</taxon>
        <taxon>Rhabditina</taxon>
        <taxon>Rhabditomorpha</taxon>
        <taxon>Rhabditoidea</taxon>
        <taxon>Rhabditidae</taxon>
        <taxon>Mesorhabditinae</taxon>
        <taxon>Mesorhabditis</taxon>
    </lineage>
</organism>
<comment type="function">
    <text evidence="4">ESCRT-III-like protein involved in cytokinesis, nuclear envelope reassembly and endosomal tubulation. Is required for efficient abscission during cytokinesis. Involved in recruiting VPS4A and/or VPS4B to the midbody of dividing cells. During late anaphase, involved in nuclear envelope reassembly and mitotic spindle disassembly together with the ESCRT-III complex: IST1 acts by mediating the recruitment of SPAST to the nuclear membrane, leading to microtubule severing. Recruited to the reforming nuclear envelope (NE) during anaphase by LEMD2. Regulates early endosomal tubulation together with the ESCRT-III complex by mediating the recruitment of SPAST.</text>
</comment>
<comment type="subunit">
    <text evidence="5">Interacts with CHMP1A, CHMP1B, VPS4A and VTA1. Interacts with SPAST, STAMBP, and USP8. May interact with VPS37B. May associate with the ESCRT-I complex. Interacts with MITD1, in competition with VSP4. Interacts with SPART (via MIT domain); leading to the recruitment of SPART to midbodies. Interacts with SPAST.</text>
</comment>
<reference evidence="8" key="1">
    <citation type="submission" date="2024-02" db="UniProtKB">
        <authorList>
            <consortium name="WormBaseParasite"/>
        </authorList>
    </citation>
    <scope>IDENTIFICATION</scope>
</reference>
<accession>A0AAF3FTL8</accession>
<dbReference type="Gene3D" id="1.20.1260.60">
    <property type="entry name" value="Vacuolar protein sorting-associated protein Ist1"/>
    <property type="match status" value="1"/>
</dbReference>
<dbReference type="InterPro" id="IPR042277">
    <property type="entry name" value="IST1-like"/>
</dbReference>